<dbReference type="PANTHER" id="PTHR23057:SF0">
    <property type="entry name" value="JUXTAPOSED WITH ANOTHER ZINC FINGER PROTEIN 1"/>
    <property type="match status" value="1"/>
</dbReference>
<comment type="caution">
    <text evidence="8">The sequence shown here is derived from an EMBL/GenBank/DDBJ whole genome shotgun (WGS) entry which is preliminary data.</text>
</comment>
<feature type="compositionally biased region" description="Low complexity" evidence="6">
    <location>
        <begin position="328"/>
        <end position="358"/>
    </location>
</feature>
<dbReference type="InterPro" id="IPR013087">
    <property type="entry name" value="Znf_C2H2_type"/>
</dbReference>
<keyword evidence="3 5" id="KW-0863">Zinc-finger</keyword>
<evidence type="ECO:0000256" key="5">
    <source>
        <dbReference type="PROSITE-ProRule" id="PRU00042"/>
    </source>
</evidence>
<dbReference type="Gene3D" id="3.30.160.60">
    <property type="entry name" value="Classic Zinc Finger"/>
    <property type="match status" value="1"/>
</dbReference>
<feature type="compositionally biased region" description="Polar residues" evidence="6">
    <location>
        <begin position="359"/>
        <end position="374"/>
    </location>
</feature>
<protein>
    <submittedName>
        <fullName evidence="8">C2H2-type zinc finger transcription factor</fullName>
    </submittedName>
</protein>
<feature type="compositionally biased region" description="Polar residues" evidence="6">
    <location>
        <begin position="386"/>
        <end position="402"/>
    </location>
</feature>
<accession>A0A8H3XHE0</accession>
<evidence type="ECO:0000256" key="1">
    <source>
        <dbReference type="ARBA" id="ARBA00022723"/>
    </source>
</evidence>
<evidence type="ECO:0000313" key="8">
    <source>
        <dbReference type="EMBL" id="KAF0460989.1"/>
    </source>
</evidence>
<dbReference type="Proteomes" id="UP000439903">
    <property type="component" value="Unassembled WGS sequence"/>
</dbReference>
<keyword evidence="2" id="KW-0677">Repeat</keyword>
<keyword evidence="9" id="KW-1185">Reference proteome</keyword>
<dbReference type="EMBL" id="WTPW01001036">
    <property type="protein sequence ID" value="KAF0460989.1"/>
    <property type="molecule type" value="Genomic_DNA"/>
</dbReference>
<sequence length="760" mass="82605">MPHATETLNSSTGGALPLPIPIPNNTISNGLYSRNIATLVTEPSVPSHNSYSDYLHNSVTCSADDSSTVHDQDLYVGCSMDGANFISPSSDSSLKTFEVNHCRDNMCCNMDHRNLHDLLQHVDTNHPRLKVVDGVIFPFETSTVYTQLDNGFPTFNAAPIGFVHSSVMNSSPHSPPNESKSIINMSDDYNFNTYINDTPSSVMGKQKWGSQNLGQGQDDKSCESDTDLRFTWLYENKNALNPSSFNVPESTYIRDQTSSNSSSISTSYNSSPHAFQMNADQDPVLSAAQSPSMSYPPTPVDGTDSSTFSSPTNLGDFSEFISILNNQSSILTSSPPPSSTTVTTNINNNRQQNQNSLTKSNDTKPSLNNYTSFNYAPYVSRLNGPVRSQTTPPSSITNSQSDQCRRRSSTTNINSNGSDTNSTQQNSHTSRSSPNVNDDKSNNQRSPSSATISNQRCASSSLENSNLLVHQQNSFMSIGSDPDFSQSGTSTILVTRDQHRQLPSSSTVDPNLLAEMNDFMTSTNYLQGNTTSPIDPLPRTSSDSKNFMIVQNNSSSNAARSPCASNSLPPVTTSPYSTDGYHMVGFVSSASTNSGLVSSFVRIRPKTSNGMVAMSDVYADPALTSPDGFSQGKKFSKKRTISADTRTCKRRVSKSLEASNISSVTVLTSDVSLITETNGGLSSDDVDNHPYRCPVPDCTKAYKNANGLKYHNEHGHTSNDGARQKPWPCRVENCHKAYGSKGGLIYHVNRNHPNDLWALP</sequence>
<feature type="compositionally biased region" description="Polar residues" evidence="6">
    <location>
        <begin position="244"/>
        <end position="256"/>
    </location>
</feature>
<dbReference type="PROSITE" id="PS00028">
    <property type="entry name" value="ZINC_FINGER_C2H2_1"/>
    <property type="match status" value="2"/>
</dbReference>
<dbReference type="SMART" id="SM00355">
    <property type="entry name" value="ZnF_C2H2"/>
    <property type="match status" value="2"/>
</dbReference>
<dbReference type="AlphaFoldDB" id="A0A8H3XHE0"/>
<evidence type="ECO:0000313" key="9">
    <source>
        <dbReference type="Proteomes" id="UP000439903"/>
    </source>
</evidence>
<evidence type="ECO:0000259" key="7">
    <source>
        <dbReference type="PROSITE" id="PS50157"/>
    </source>
</evidence>
<feature type="region of interest" description="Disordered" evidence="6">
    <location>
        <begin position="328"/>
        <end position="458"/>
    </location>
</feature>
<name>A0A8H3XHE0_GIGMA</name>
<reference evidence="8 9" key="1">
    <citation type="journal article" date="2019" name="Environ. Microbiol.">
        <title>At the nexus of three kingdoms: the genome of the mycorrhizal fungus Gigaspora margarita provides insights into plant, endobacterial and fungal interactions.</title>
        <authorList>
            <person name="Venice F."/>
            <person name="Ghignone S."/>
            <person name="Salvioli di Fossalunga A."/>
            <person name="Amselem J."/>
            <person name="Novero M."/>
            <person name="Xianan X."/>
            <person name="Sedzielewska Toro K."/>
            <person name="Morin E."/>
            <person name="Lipzen A."/>
            <person name="Grigoriev I.V."/>
            <person name="Henrissat B."/>
            <person name="Martin F.M."/>
            <person name="Bonfante P."/>
        </authorList>
    </citation>
    <scope>NUCLEOTIDE SEQUENCE [LARGE SCALE GENOMIC DNA]</scope>
    <source>
        <strain evidence="8 9">BEG34</strain>
    </source>
</reference>
<evidence type="ECO:0000256" key="3">
    <source>
        <dbReference type="ARBA" id="ARBA00022771"/>
    </source>
</evidence>
<dbReference type="GO" id="GO:0008270">
    <property type="term" value="F:zinc ion binding"/>
    <property type="evidence" value="ECO:0007669"/>
    <property type="project" value="UniProtKB-KW"/>
</dbReference>
<feature type="region of interest" description="Disordered" evidence="6">
    <location>
        <begin position="244"/>
        <end position="311"/>
    </location>
</feature>
<feature type="domain" description="C2H2-type" evidence="7">
    <location>
        <begin position="691"/>
        <end position="721"/>
    </location>
</feature>
<dbReference type="OrthoDB" id="3269380at2759"/>
<evidence type="ECO:0000256" key="6">
    <source>
        <dbReference type="SAM" id="MobiDB-lite"/>
    </source>
</evidence>
<feature type="compositionally biased region" description="Polar residues" evidence="6">
    <location>
        <begin position="202"/>
        <end position="215"/>
    </location>
</feature>
<keyword evidence="1" id="KW-0479">Metal-binding</keyword>
<dbReference type="PANTHER" id="PTHR23057">
    <property type="entry name" value="JUXTAPOSED WITH ANOTHER ZINC FINGER PROTEIN 1"/>
    <property type="match status" value="1"/>
</dbReference>
<feature type="region of interest" description="Disordered" evidence="6">
    <location>
        <begin position="202"/>
        <end position="222"/>
    </location>
</feature>
<evidence type="ECO:0000256" key="2">
    <source>
        <dbReference type="ARBA" id="ARBA00022737"/>
    </source>
</evidence>
<gene>
    <name evidence="8" type="ORF">F8M41_000513</name>
</gene>
<evidence type="ECO:0000256" key="4">
    <source>
        <dbReference type="ARBA" id="ARBA00022833"/>
    </source>
</evidence>
<feature type="compositionally biased region" description="Polar residues" evidence="6">
    <location>
        <begin position="443"/>
        <end position="458"/>
    </location>
</feature>
<dbReference type="GO" id="GO:0005634">
    <property type="term" value="C:nucleus"/>
    <property type="evidence" value="ECO:0007669"/>
    <property type="project" value="TreeGrafter"/>
</dbReference>
<dbReference type="PROSITE" id="PS50157">
    <property type="entry name" value="ZINC_FINGER_C2H2_2"/>
    <property type="match status" value="1"/>
</dbReference>
<organism evidence="8 9">
    <name type="scientific">Gigaspora margarita</name>
    <dbReference type="NCBI Taxonomy" id="4874"/>
    <lineage>
        <taxon>Eukaryota</taxon>
        <taxon>Fungi</taxon>
        <taxon>Fungi incertae sedis</taxon>
        <taxon>Mucoromycota</taxon>
        <taxon>Glomeromycotina</taxon>
        <taxon>Glomeromycetes</taxon>
        <taxon>Diversisporales</taxon>
        <taxon>Gigasporaceae</taxon>
        <taxon>Gigaspora</taxon>
    </lineage>
</organism>
<feature type="compositionally biased region" description="Polar residues" evidence="6">
    <location>
        <begin position="409"/>
        <end position="436"/>
    </location>
</feature>
<proteinExistence type="predicted"/>
<feature type="compositionally biased region" description="Low complexity" evidence="6">
    <location>
        <begin position="257"/>
        <end position="271"/>
    </location>
</feature>
<dbReference type="InterPro" id="IPR051580">
    <property type="entry name" value="ZnF-Chromatin_assoc"/>
</dbReference>
<keyword evidence="4" id="KW-0862">Zinc</keyword>